<evidence type="ECO:0000313" key="2">
    <source>
        <dbReference type="EMBL" id="MBW1259141.1"/>
    </source>
</evidence>
<dbReference type="Proteomes" id="UP001197236">
    <property type="component" value="Unassembled WGS sequence"/>
</dbReference>
<gene>
    <name evidence="2" type="ORF">KYI95_18335</name>
</gene>
<sequence length="79" mass="8498">MFHDYPQKRPISKAASAPPTNPPIKTQTGAPGPHTKPAKALPAAPPAMPATLMAIFNGFSINYLNARGNWLLTGVYLHY</sequence>
<name>A0ABS6VIQ0_9GAMM</name>
<protein>
    <submittedName>
        <fullName evidence="2">Uncharacterized protein</fullName>
    </submittedName>
</protein>
<accession>A0ABS6VIQ0</accession>
<dbReference type="EMBL" id="JAHVXZ010000013">
    <property type="protein sequence ID" value="MBW1259141.1"/>
    <property type="molecule type" value="Genomic_DNA"/>
</dbReference>
<proteinExistence type="predicted"/>
<reference evidence="2 3" key="1">
    <citation type="submission" date="2021-07" db="EMBL/GenBank/DDBJ databases">
        <title>A novel phosphonate cluster across the Pantoea species complex is important for pathogenicity in onion.</title>
        <authorList>
            <person name="Zhao M."/>
            <person name="Stice S."/>
            <person name="Shin G.Y."/>
            <person name="Coutinho T."/>
            <person name="Gitaitis R."/>
            <person name="Kvitko B."/>
            <person name="Dutta B."/>
        </authorList>
    </citation>
    <scope>NUCLEOTIDE SEQUENCE [LARGE SCALE GENOMIC DNA]</scope>
    <source>
        <strain evidence="2 3">BD 382</strain>
    </source>
</reference>
<feature type="region of interest" description="Disordered" evidence="1">
    <location>
        <begin position="1"/>
        <end position="43"/>
    </location>
</feature>
<evidence type="ECO:0000313" key="3">
    <source>
        <dbReference type="Proteomes" id="UP001197236"/>
    </source>
</evidence>
<keyword evidence="3" id="KW-1185">Reference proteome</keyword>
<evidence type="ECO:0000256" key="1">
    <source>
        <dbReference type="SAM" id="MobiDB-lite"/>
    </source>
</evidence>
<dbReference type="RefSeq" id="WP_218996010.1">
    <property type="nucleotide sequence ID" value="NZ_JAHVXU010000015.1"/>
</dbReference>
<comment type="caution">
    <text evidence="2">The sequence shown here is derived from an EMBL/GenBank/DDBJ whole genome shotgun (WGS) entry which is preliminary data.</text>
</comment>
<organism evidence="2 3">
    <name type="scientific">Pantoea allii</name>
    <dbReference type="NCBI Taxonomy" id="574096"/>
    <lineage>
        <taxon>Bacteria</taxon>
        <taxon>Pseudomonadati</taxon>
        <taxon>Pseudomonadota</taxon>
        <taxon>Gammaproteobacteria</taxon>
        <taxon>Enterobacterales</taxon>
        <taxon>Erwiniaceae</taxon>
        <taxon>Pantoea</taxon>
    </lineage>
</organism>